<dbReference type="EMBL" id="JAWWNJ010000054">
    <property type="protein sequence ID" value="KAK7015432.1"/>
    <property type="molecule type" value="Genomic_DNA"/>
</dbReference>
<accession>A0AAW0AQ55</accession>
<evidence type="ECO:0000313" key="2">
    <source>
        <dbReference type="Proteomes" id="UP001362999"/>
    </source>
</evidence>
<reference evidence="1 2" key="1">
    <citation type="journal article" date="2024" name="J Genomics">
        <title>Draft genome sequencing and assembly of Favolaschia claudopus CIRM-BRFM 2984 isolated from oak limbs.</title>
        <authorList>
            <person name="Navarro D."/>
            <person name="Drula E."/>
            <person name="Chaduli D."/>
            <person name="Cazenave R."/>
            <person name="Ahrendt S."/>
            <person name="Wang J."/>
            <person name="Lipzen A."/>
            <person name="Daum C."/>
            <person name="Barry K."/>
            <person name="Grigoriev I.V."/>
            <person name="Favel A."/>
            <person name="Rosso M.N."/>
            <person name="Martin F."/>
        </authorList>
    </citation>
    <scope>NUCLEOTIDE SEQUENCE [LARGE SCALE GENOMIC DNA]</scope>
    <source>
        <strain evidence="1 2">CIRM-BRFM 2984</strain>
    </source>
</reference>
<evidence type="ECO:0008006" key="3">
    <source>
        <dbReference type="Google" id="ProtNLM"/>
    </source>
</evidence>
<dbReference type="Proteomes" id="UP001362999">
    <property type="component" value="Unassembled WGS sequence"/>
</dbReference>
<gene>
    <name evidence="1" type="ORF">R3P38DRAFT_2543872</name>
</gene>
<proteinExistence type="predicted"/>
<dbReference type="SUPFAM" id="SSF53098">
    <property type="entry name" value="Ribonuclease H-like"/>
    <property type="match status" value="1"/>
</dbReference>
<keyword evidence="2" id="KW-1185">Reference proteome</keyword>
<sequence>MDLIGRERFAALASDNTGNTKLGRELAQAVVPTIIIVPDSCHNLSNTVKDITKIEYFVDCIGRMRVIITHFSHSSYSPTHLNAMRVVDAINKGLEAIGRTRFGTIYWAGYSVIRSLPAIVILVKTGGKFAWFTQLREYQGFELQLQQLVHILEPIARAIKCLEGLEVTVGDVYKLYVAITAVLRDFLEQNSLSLPKEVQEEVCSIINRRYDEMIHGPSGDLFLAGFFLDPGKCFVSLHAGSLLNSVQSMSKVPCCSECQRTNFRPRQLRHPVLRPLSSLTRIFGIPCQLTLKSGHFYFTFSRRNCSRVVMRLHSSAIRRWLTS</sequence>
<dbReference type="AlphaFoldDB" id="A0AAW0AQ55"/>
<organism evidence="1 2">
    <name type="scientific">Favolaschia claudopus</name>
    <dbReference type="NCBI Taxonomy" id="2862362"/>
    <lineage>
        <taxon>Eukaryota</taxon>
        <taxon>Fungi</taxon>
        <taxon>Dikarya</taxon>
        <taxon>Basidiomycota</taxon>
        <taxon>Agaricomycotina</taxon>
        <taxon>Agaricomycetes</taxon>
        <taxon>Agaricomycetidae</taxon>
        <taxon>Agaricales</taxon>
        <taxon>Marasmiineae</taxon>
        <taxon>Mycenaceae</taxon>
        <taxon>Favolaschia</taxon>
    </lineage>
</organism>
<protein>
    <recommendedName>
        <fullName evidence="3">DUF659 domain-containing protein</fullName>
    </recommendedName>
</protein>
<dbReference type="InterPro" id="IPR012337">
    <property type="entry name" value="RNaseH-like_sf"/>
</dbReference>
<comment type="caution">
    <text evidence="1">The sequence shown here is derived from an EMBL/GenBank/DDBJ whole genome shotgun (WGS) entry which is preliminary data.</text>
</comment>
<evidence type="ECO:0000313" key="1">
    <source>
        <dbReference type="EMBL" id="KAK7015432.1"/>
    </source>
</evidence>
<name>A0AAW0AQ55_9AGAR</name>